<dbReference type="EMBL" id="CP064781">
    <property type="protein sequence ID" value="QRJ63965.1"/>
    <property type="molecule type" value="Genomic_DNA"/>
</dbReference>
<dbReference type="CDD" id="cd01347">
    <property type="entry name" value="ligand_gated_channel"/>
    <property type="match status" value="1"/>
</dbReference>
<feature type="short sequence motif" description="TonB C-terminal box" evidence="15">
    <location>
        <begin position="674"/>
        <end position="691"/>
    </location>
</feature>
<evidence type="ECO:0000256" key="6">
    <source>
        <dbReference type="ARBA" id="ARBA00022692"/>
    </source>
</evidence>
<organism evidence="20 21">
    <name type="scientific">Azospira restricta</name>
    <dbReference type="NCBI Taxonomy" id="404405"/>
    <lineage>
        <taxon>Bacteria</taxon>
        <taxon>Pseudomonadati</taxon>
        <taxon>Pseudomonadota</taxon>
        <taxon>Betaproteobacteria</taxon>
        <taxon>Rhodocyclales</taxon>
        <taxon>Rhodocyclaceae</taxon>
        <taxon>Azospira</taxon>
    </lineage>
</organism>
<dbReference type="KEGG" id="ares:IWH25_00975"/>
<evidence type="ECO:0000256" key="12">
    <source>
        <dbReference type="ARBA" id="ARBA00023170"/>
    </source>
</evidence>
<dbReference type="InterPro" id="IPR036942">
    <property type="entry name" value="Beta-barrel_TonB_sf"/>
</dbReference>
<gene>
    <name evidence="20" type="ORF">IWH25_00975</name>
</gene>
<evidence type="ECO:0000256" key="9">
    <source>
        <dbReference type="ARBA" id="ARBA00023065"/>
    </source>
</evidence>
<dbReference type="PROSITE" id="PS01156">
    <property type="entry name" value="TONB_DEPENDENT_REC_2"/>
    <property type="match status" value="1"/>
</dbReference>
<dbReference type="InterPro" id="IPR012910">
    <property type="entry name" value="Plug_dom"/>
</dbReference>
<proteinExistence type="inferred from homology"/>
<reference evidence="20" key="1">
    <citation type="submission" date="2020-11" db="EMBL/GenBank/DDBJ databases">
        <title>Azospira restricta DSM 18626 genome sequence.</title>
        <authorList>
            <person name="Moe W.M."/>
        </authorList>
    </citation>
    <scope>NUCLEOTIDE SEQUENCE</scope>
    <source>
        <strain evidence="20">DSM 18626</strain>
    </source>
</reference>
<comment type="subcellular location">
    <subcellularLocation>
        <location evidence="1 14">Cell outer membrane</location>
        <topology evidence="1 14">Multi-pass membrane protein</topology>
    </subcellularLocation>
</comment>
<evidence type="ECO:0000256" key="10">
    <source>
        <dbReference type="ARBA" id="ARBA00023077"/>
    </source>
</evidence>
<dbReference type="Pfam" id="PF00593">
    <property type="entry name" value="TonB_dep_Rec_b-barrel"/>
    <property type="match status" value="1"/>
</dbReference>
<dbReference type="SUPFAM" id="SSF56935">
    <property type="entry name" value="Porins"/>
    <property type="match status" value="1"/>
</dbReference>
<keyword evidence="10 16" id="KW-0798">TonB box</keyword>
<dbReference type="PANTHER" id="PTHR32552">
    <property type="entry name" value="FERRICHROME IRON RECEPTOR-RELATED"/>
    <property type="match status" value="1"/>
</dbReference>
<evidence type="ECO:0000256" key="14">
    <source>
        <dbReference type="PROSITE-ProRule" id="PRU01360"/>
    </source>
</evidence>
<dbReference type="InterPro" id="IPR000531">
    <property type="entry name" value="Beta-barrel_TonB"/>
</dbReference>
<keyword evidence="9" id="KW-0406">Ion transport</keyword>
<dbReference type="InterPro" id="IPR010105">
    <property type="entry name" value="TonB_sidphr_rcpt"/>
</dbReference>
<dbReference type="Proteomes" id="UP000663444">
    <property type="component" value="Chromosome"/>
</dbReference>
<dbReference type="FunFam" id="2.170.130.10:FF:000001">
    <property type="entry name" value="Catecholate siderophore TonB-dependent receptor"/>
    <property type="match status" value="1"/>
</dbReference>
<dbReference type="GO" id="GO:0038023">
    <property type="term" value="F:signaling receptor activity"/>
    <property type="evidence" value="ECO:0007669"/>
    <property type="project" value="InterPro"/>
</dbReference>
<accession>A0A974Y3M5</accession>
<dbReference type="PROSITE" id="PS52016">
    <property type="entry name" value="TONB_DEPENDENT_REC_3"/>
    <property type="match status" value="1"/>
</dbReference>
<dbReference type="InterPro" id="IPR010917">
    <property type="entry name" value="TonB_rcpt_CS"/>
</dbReference>
<evidence type="ECO:0000256" key="7">
    <source>
        <dbReference type="ARBA" id="ARBA00022729"/>
    </source>
</evidence>
<dbReference type="PANTHER" id="PTHR32552:SF68">
    <property type="entry name" value="FERRICHROME OUTER MEMBRANE TRANSPORTER_PHAGE RECEPTOR"/>
    <property type="match status" value="1"/>
</dbReference>
<evidence type="ECO:0000256" key="15">
    <source>
        <dbReference type="PROSITE-ProRule" id="PRU10144"/>
    </source>
</evidence>
<keyword evidence="11 14" id="KW-0472">Membrane</keyword>
<evidence type="ECO:0000256" key="2">
    <source>
        <dbReference type="ARBA" id="ARBA00009810"/>
    </source>
</evidence>
<feature type="domain" description="TonB-dependent receptor plug" evidence="19">
    <location>
        <begin position="58"/>
        <end position="152"/>
    </location>
</feature>
<feature type="chain" id="PRO_5037814535" evidence="17">
    <location>
        <begin position="22"/>
        <end position="691"/>
    </location>
</feature>
<protein>
    <submittedName>
        <fullName evidence="20">TonB-dependent siderophore receptor</fullName>
    </submittedName>
</protein>
<evidence type="ECO:0000256" key="1">
    <source>
        <dbReference type="ARBA" id="ARBA00004571"/>
    </source>
</evidence>
<dbReference type="Gene3D" id="2.40.170.20">
    <property type="entry name" value="TonB-dependent receptor, beta-barrel domain"/>
    <property type="match status" value="1"/>
</dbReference>
<keyword evidence="8" id="KW-0408">Iron</keyword>
<evidence type="ECO:0000256" key="5">
    <source>
        <dbReference type="ARBA" id="ARBA00022496"/>
    </source>
</evidence>
<dbReference type="InterPro" id="IPR037066">
    <property type="entry name" value="Plug_dom_sf"/>
</dbReference>
<evidence type="ECO:0000256" key="13">
    <source>
        <dbReference type="ARBA" id="ARBA00023237"/>
    </source>
</evidence>
<keyword evidence="4 14" id="KW-1134">Transmembrane beta strand</keyword>
<dbReference type="Pfam" id="PF07715">
    <property type="entry name" value="Plug"/>
    <property type="match status" value="1"/>
</dbReference>
<evidence type="ECO:0000259" key="19">
    <source>
        <dbReference type="Pfam" id="PF07715"/>
    </source>
</evidence>
<comment type="similarity">
    <text evidence="2 14 16">Belongs to the TonB-dependent receptor family.</text>
</comment>
<evidence type="ECO:0000256" key="17">
    <source>
        <dbReference type="SAM" id="SignalP"/>
    </source>
</evidence>
<dbReference type="RefSeq" id="WP_203387496.1">
    <property type="nucleotide sequence ID" value="NZ_CP064781.1"/>
</dbReference>
<keyword evidence="3 14" id="KW-0813">Transport</keyword>
<evidence type="ECO:0000313" key="21">
    <source>
        <dbReference type="Proteomes" id="UP000663444"/>
    </source>
</evidence>
<keyword evidence="13 14" id="KW-0998">Cell outer membrane</keyword>
<name>A0A974Y3M5_9RHOO</name>
<keyword evidence="12 20" id="KW-0675">Receptor</keyword>
<evidence type="ECO:0000313" key="20">
    <source>
        <dbReference type="EMBL" id="QRJ63965.1"/>
    </source>
</evidence>
<evidence type="ECO:0000256" key="4">
    <source>
        <dbReference type="ARBA" id="ARBA00022452"/>
    </source>
</evidence>
<keyword evidence="21" id="KW-1185">Reference proteome</keyword>
<dbReference type="GO" id="GO:0015344">
    <property type="term" value="F:siderophore uptake transmembrane transporter activity"/>
    <property type="evidence" value="ECO:0007669"/>
    <property type="project" value="TreeGrafter"/>
</dbReference>
<keyword evidence="7 17" id="KW-0732">Signal</keyword>
<evidence type="ECO:0000256" key="11">
    <source>
        <dbReference type="ARBA" id="ARBA00023136"/>
    </source>
</evidence>
<keyword evidence="6 14" id="KW-0812">Transmembrane</keyword>
<dbReference type="InterPro" id="IPR039426">
    <property type="entry name" value="TonB-dep_rcpt-like"/>
</dbReference>
<evidence type="ECO:0000256" key="8">
    <source>
        <dbReference type="ARBA" id="ARBA00023004"/>
    </source>
</evidence>
<feature type="domain" description="TonB-dependent receptor-like beta-barrel" evidence="18">
    <location>
        <begin position="227"/>
        <end position="660"/>
    </location>
</feature>
<evidence type="ECO:0000256" key="16">
    <source>
        <dbReference type="RuleBase" id="RU003357"/>
    </source>
</evidence>
<dbReference type="Gene3D" id="2.170.130.10">
    <property type="entry name" value="TonB-dependent receptor, plug domain"/>
    <property type="match status" value="1"/>
</dbReference>
<dbReference type="GO" id="GO:0015891">
    <property type="term" value="P:siderophore transport"/>
    <property type="evidence" value="ECO:0007669"/>
    <property type="project" value="InterPro"/>
</dbReference>
<dbReference type="NCBIfam" id="TIGR01783">
    <property type="entry name" value="TonB-siderophor"/>
    <property type="match status" value="1"/>
</dbReference>
<evidence type="ECO:0000256" key="3">
    <source>
        <dbReference type="ARBA" id="ARBA00022448"/>
    </source>
</evidence>
<sequence length="691" mass="75500">MTPRRIAVAVAAAFVSAAAGAEETTLAPVEVRADADPAAPAFRVPSVRSATKTDSAPLDVPQTINVVEQTLIREQRVVRMADALRNVPGVFAGASEGRRDQFTIRGFSAELDTYVDGVRDTAGFRDFSNIDRVEVLKGPAAMLFGRGSAGGIINRVTKKPTAETRREIQTSVGSDDFGRVEWDLGGALAAGANYRLTGAYEKDGQFRDRIDHELSTLAGSVEFKVAPATSLLAQFEWQHHERTPDRGIPAVNGKPAKVSVRNFYGEKFDFSERDTANAGLTLEHAFSADTQLKATLRANTMELDAINTRNIGLAANNTQVRRQTLRFPKEKDFVFAQADLTHKLRLGGVEHLLLAGVEHGWQKGRLQVWRTTAPNISLYDPQYTAPEPAFTAANKTYDTRFTAVTDAVYVQDQISFSPQWKAVAGLRYDVFDQAQKAGLLNGVRSGPLERTDRKWSPRAGVIYQPNAATSWYVSGARSFQPKAEDLLFGSAADVNLKPTQSTQYEVGNKNEFFGGRLAVNAAIYRIAMTDIATPDPNNPGQTLQVGEQVHEGIELDATGELGGGWRLYGGVTRLDPRTTKSNDAAAPVGNRPANVPTKAANLWLSKDFAAHWRAGVGAYYVGDRYAFSDNTARLPSYTRIDAALTYTLQKVELALNLRNLTDRVYYESATNNFQIAPGTPRSVMLTARLGF</sequence>
<dbReference type="AlphaFoldDB" id="A0A974Y3M5"/>
<dbReference type="GO" id="GO:0009279">
    <property type="term" value="C:cell outer membrane"/>
    <property type="evidence" value="ECO:0007669"/>
    <property type="project" value="UniProtKB-SubCell"/>
</dbReference>
<keyword evidence="5" id="KW-0410">Iron transport</keyword>
<feature type="signal peptide" evidence="17">
    <location>
        <begin position="1"/>
        <end position="21"/>
    </location>
</feature>
<evidence type="ECO:0000259" key="18">
    <source>
        <dbReference type="Pfam" id="PF00593"/>
    </source>
</evidence>